<dbReference type="EMBL" id="JAGRQC010000004">
    <property type="protein sequence ID" value="MBR0553758.1"/>
    <property type="molecule type" value="Genomic_DNA"/>
</dbReference>
<protein>
    <submittedName>
        <fullName evidence="2">Uncharacterized protein</fullName>
    </submittedName>
</protein>
<evidence type="ECO:0000313" key="3">
    <source>
        <dbReference type="Proteomes" id="UP000676996"/>
    </source>
</evidence>
<gene>
    <name evidence="2" type="ORF">J7S20_14700</name>
</gene>
<comment type="caution">
    <text evidence="2">The sequence shown here is derived from an EMBL/GenBank/DDBJ whole genome shotgun (WGS) entry which is preliminary data.</text>
</comment>
<feature type="region of interest" description="Disordered" evidence="1">
    <location>
        <begin position="19"/>
        <end position="45"/>
    </location>
</feature>
<reference evidence="2" key="1">
    <citation type="submission" date="2021-04" db="EMBL/GenBank/DDBJ databases">
        <title>Ouciella asimina sp. nov., isolated from the surface seawater in the hydrothermal field of Okinawa Trough.</title>
        <authorList>
            <person name="Shuang W."/>
        </authorList>
    </citation>
    <scope>NUCLEOTIDE SEQUENCE</scope>
    <source>
        <strain evidence="2">LXI357</strain>
    </source>
</reference>
<evidence type="ECO:0000313" key="2">
    <source>
        <dbReference type="EMBL" id="MBR0553758.1"/>
    </source>
</evidence>
<name>A0A8T4IFG9_9SPHN</name>
<dbReference type="Proteomes" id="UP000676996">
    <property type="component" value="Unassembled WGS sequence"/>
</dbReference>
<dbReference type="RefSeq" id="WP_284055000.1">
    <property type="nucleotide sequence ID" value="NZ_JAGRQC010000004.1"/>
</dbReference>
<sequence length="220" mass="24171">MPFPPFTGQSGATEFEQMRRDASTTLAQDPHASFKRPRVAEQTGPSDLVVVDTDEIIGSDSRFVRTEVGGKPAIALEERAADGSWRVVWNLPSESADAREGMMGWLNTQQHRWSRFATMYHRRGGDELTQWIFELMVVPTTAAARAPRLEPGGGSRQRASFAPRPASSVDIGQAIRYGRHADAQNAYRSQTASRPRPVWDDGCSCRGGGVRGAGRYTAGY</sequence>
<feature type="region of interest" description="Disordered" evidence="1">
    <location>
        <begin position="146"/>
        <end position="165"/>
    </location>
</feature>
<keyword evidence="3" id="KW-1185">Reference proteome</keyword>
<organism evidence="2 3">
    <name type="scientific">Stakelama marina</name>
    <dbReference type="NCBI Taxonomy" id="2826939"/>
    <lineage>
        <taxon>Bacteria</taxon>
        <taxon>Pseudomonadati</taxon>
        <taxon>Pseudomonadota</taxon>
        <taxon>Alphaproteobacteria</taxon>
        <taxon>Sphingomonadales</taxon>
        <taxon>Sphingomonadaceae</taxon>
        <taxon>Stakelama</taxon>
    </lineage>
</organism>
<accession>A0A8T4IFG9</accession>
<proteinExistence type="predicted"/>
<evidence type="ECO:0000256" key="1">
    <source>
        <dbReference type="SAM" id="MobiDB-lite"/>
    </source>
</evidence>
<dbReference type="AlphaFoldDB" id="A0A8T4IFG9"/>